<dbReference type="Pfam" id="PF00046">
    <property type="entry name" value="Homeodomain"/>
    <property type="match status" value="1"/>
</dbReference>
<feature type="DNA-binding region" description="Homeobox" evidence="4">
    <location>
        <begin position="853"/>
        <end position="912"/>
    </location>
</feature>
<dbReference type="GO" id="GO:0030154">
    <property type="term" value="P:cell differentiation"/>
    <property type="evidence" value="ECO:0007669"/>
    <property type="project" value="TreeGrafter"/>
</dbReference>
<proteinExistence type="predicted"/>
<organism evidence="9 10">
    <name type="scientific">Dentipellis fragilis</name>
    <dbReference type="NCBI Taxonomy" id="205917"/>
    <lineage>
        <taxon>Eukaryota</taxon>
        <taxon>Fungi</taxon>
        <taxon>Dikarya</taxon>
        <taxon>Basidiomycota</taxon>
        <taxon>Agaricomycotina</taxon>
        <taxon>Agaricomycetes</taxon>
        <taxon>Russulales</taxon>
        <taxon>Hericiaceae</taxon>
        <taxon>Dentipellis</taxon>
    </lineage>
</organism>
<reference evidence="9 10" key="1">
    <citation type="submission" date="2019-02" db="EMBL/GenBank/DDBJ databases">
        <title>Genome sequencing of the rare red list fungi Dentipellis fragilis.</title>
        <authorList>
            <person name="Buettner E."/>
            <person name="Kellner H."/>
        </authorList>
    </citation>
    <scope>NUCLEOTIDE SEQUENCE [LARGE SCALE GENOMIC DNA]</scope>
    <source>
        <strain evidence="9 10">DSM 105465</strain>
    </source>
</reference>
<dbReference type="InterPro" id="IPR001810">
    <property type="entry name" value="F-box_dom"/>
</dbReference>
<keyword evidence="10" id="KW-1185">Reference proteome</keyword>
<keyword evidence="3 4" id="KW-0539">Nucleus</keyword>
<feature type="domain" description="Homeobox" evidence="7">
    <location>
        <begin position="851"/>
        <end position="911"/>
    </location>
</feature>
<dbReference type="OrthoDB" id="3226575at2759"/>
<dbReference type="PROSITE" id="PS50071">
    <property type="entry name" value="HOMEOBOX_2"/>
    <property type="match status" value="1"/>
</dbReference>
<dbReference type="AlphaFoldDB" id="A0A4Y9Z7Q3"/>
<evidence type="ECO:0000256" key="6">
    <source>
        <dbReference type="SAM" id="MobiDB-lite"/>
    </source>
</evidence>
<dbReference type="InterPro" id="IPR051000">
    <property type="entry name" value="Homeobox_DNA-bind_prot"/>
</dbReference>
<dbReference type="EMBL" id="SEOQ01000096">
    <property type="protein sequence ID" value="TFY70542.1"/>
    <property type="molecule type" value="Genomic_DNA"/>
</dbReference>
<evidence type="ECO:0000313" key="9">
    <source>
        <dbReference type="EMBL" id="TFY70542.1"/>
    </source>
</evidence>
<evidence type="ECO:0000256" key="2">
    <source>
        <dbReference type="ARBA" id="ARBA00023155"/>
    </source>
</evidence>
<dbReference type="InterPro" id="IPR017970">
    <property type="entry name" value="Homeobox_CS"/>
</dbReference>
<dbReference type="InterPro" id="IPR001356">
    <property type="entry name" value="HD"/>
</dbReference>
<feature type="region of interest" description="Disordered" evidence="6">
    <location>
        <begin position="910"/>
        <end position="935"/>
    </location>
</feature>
<evidence type="ECO:0000256" key="3">
    <source>
        <dbReference type="ARBA" id="ARBA00023242"/>
    </source>
</evidence>
<keyword evidence="1 4" id="KW-0238">DNA-binding</keyword>
<feature type="compositionally biased region" description="Basic residues" evidence="6">
    <location>
        <begin position="910"/>
        <end position="923"/>
    </location>
</feature>
<feature type="region of interest" description="Disordered" evidence="6">
    <location>
        <begin position="952"/>
        <end position="979"/>
    </location>
</feature>
<dbReference type="STRING" id="205917.A0A4Y9Z7Q3"/>
<keyword evidence="2 4" id="KW-0371">Homeobox</keyword>
<dbReference type="Gene3D" id="1.20.1280.50">
    <property type="match status" value="1"/>
</dbReference>
<evidence type="ECO:0000256" key="4">
    <source>
        <dbReference type="PROSITE-ProRule" id="PRU00108"/>
    </source>
</evidence>
<dbReference type="Gene3D" id="1.10.10.60">
    <property type="entry name" value="Homeodomain-like"/>
    <property type="match status" value="1"/>
</dbReference>
<dbReference type="Pfam" id="PF12937">
    <property type="entry name" value="F-box-like"/>
    <property type="match status" value="1"/>
</dbReference>
<dbReference type="PROSITE" id="PS00027">
    <property type="entry name" value="HOMEOBOX_1"/>
    <property type="match status" value="1"/>
</dbReference>
<accession>A0A4Y9Z7Q3</accession>
<dbReference type="CDD" id="cd00086">
    <property type="entry name" value="homeodomain"/>
    <property type="match status" value="1"/>
</dbReference>
<name>A0A4Y9Z7Q3_9AGAM</name>
<evidence type="ECO:0000313" key="10">
    <source>
        <dbReference type="Proteomes" id="UP000298327"/>
    </source>
</evidence>
<evidence type="ECO:0000256" key="1">
    <source>
        <dbReference type="ARBA" id="ARBA00023125"/>
    </source>
</evidence>
<gene>
    <name evidence="9" type="ORF">EVG20_g2455</name>
</gene>
<evidence type="ECO:0008006" key="11">
    <source>
        <dbReference type="Google" id="ProtNLM"/>
    </source>
</evidence>
<dbReference type="InterPro" id="IPR009057">
    <property type="entry name" value="Homeodomain-like_sf"/>
</dbReference>
<protein>
    <recommendedName>
        <fullName evidence="11">Homeobox domain-containing protein</fullName>
    </recommendedName>
</protein>
<dbReference type="SMART" id="SM00389">
    <property type="entry name" value="HOX"/>
    <property type="match status" value="1"/>
</dbReference>
<dbReference type="PROSITE" id="PS50181">
    <property type="entry name" value="FBOX"/>
    <property type="match status" value="1"/>
</dbReference>
<dbReference type="GO" id="GO:0000981">
    <property type="term" value="F:DNA-binding transcription factor activity, RNA polymerase II-specific"/>
    <property type="evidence" value="ECO:0007669"/>
    <property type="project" value="InterPro"/>
</dbReference>
<feature type="domain" description="F-box" evidence="8">
    <location>
        <begin position="288"/>
        <end position="344"/>
    </location>
</feature>
<dbReference type="Proteomes" id="UP000298327">
    <property type="component" value="Unassembled WGS sequence"/>
</dbReference>
<feature type="compositionally biased region" description="Basic and acidic residues" evidence="6">
    <location>
        <begin position="1072"/>
        <end position="1083"/>
    </location>
</feature>
<feature type="compositionally biased region" description="Basic and acidic residues" evidence="6">
    <location>
        <begin position="1030"/>
        <end position="1048"/>
    </location>
</feature>
<dbReference type="GO" id="GO:0000978">
    <property type="term" value="F:RNA polymerase II cis-regulatory region sequence-specific DNA binding"/>
    <property type="evidence" value="ECO:0007669"/>
    <property type="project" value="TreeGrafter"/>
</dbReference>
<sequence length="1136" mass="128345">MAIITGFIWVERVPVWPWDAINRRATSVLYISWPDVRLPQLSPVLDTHCYFACHDTTALPRASPGGRREAKQLPFCRAHKDKQPALVGLGPRGLVPLQNVLSDAVCHSVFVDPWPYQPCLLYPERLGSILNTRLPSLHFQALGLVAIPSYLLDPMTTEASVHNVTDLRPTVQQTTTNSHAPLSPAPPPPNSIFPSVPIPTPPVPLGGRTTPTQTYQQWEEDTVRVYLSHQPEPSGPDSAEKIEELKKWAAVYKLRIAKISNCSGPIPKRLIDALAEAKWKRMMILFRLFEWYKLPTEIILDIFRHVVWSTNSATQCNLGLLRLTWVCRKWRELILSDRILWSTIWFAESMPWSRSLAFLERAGTTPLQLRIGESSRFLNTRDPKLVITTDQMLWLLDRILTKTDQIFMLIISVEEWPVALAALDRLRTVSRAPLLTRFEIHRLGRPYVLHGEESQSFRTTKASSLFSGQAPLLKRVCCNGVHLDWDKPSFSNLLHLDLRRLPAQYSPSIEQFYHVLEESPSLKALLLDGGGPAWDDANPRPDRAPVSVPNLVTLSLGSFSLLFAIFLVQSIEAPGLRDLTLMDMNVTDYSPLLQALTGRFPDVITLTLFEFTTAFARHSERKLVRWLMSMPHVQYLRIGGLRSHVLRAFGLDGRLYVPDVFPTRADIQGQPIFLLPELRFLEYQMMEACDIVNYSRFRTAIHTPLEMTYVNWKWYTQVSAVDPQLPVLRTIRPFTVLPPNAWSPDALIRQGQIWGKVEHRITWCHGARGRDGTRRVCLVVCLQNANCLRVNLKLIFVCILFLLAHTSTLRPSEDACINIIMFSFHRPLSRASTETTATLDDNFSTSDDASSEVPYARRRATDTQIQALHGMFETNPYPTREERNNLAEEIGMEYKAVTVWFQNRRQSAKRKAWTQNSRARKRAEARQLAVPEDTTPTAKSMMSLDHIASLSERPSGHTPLTSAPGPFLTPRKANNHACPTTPLSNFELWRHMPSSPPEDPASPGIDKLRLSVLPAQANSAKSLEWACAKDRVSRRQLKKEGRGKENRPPKSSPATRRQTRKARGNSSSNDGETARRDADRASAEEYAFAARGGRPGGSPTPFSVVNMPPENVAADVEAAMLLLDFAVVKDPKRKYL</sequence>
<evidence type="ECO:0000259" key="8">
    <source>
        <dbReference type="PROSITE" id="PS50181"/>
    </source>
</evidence>
<comment type="caution">
    <text evidence="9">The sequence shown here is derived from an EMBL/GenBank/DDBJ whole genome shotgun (WGS) entry which is preliminary data.</text>
</comment>
<dbReference type="GO" id="GO:0005634">
    <property type="term" value="C:nucleus"/>
    <property type="evidence" value="ECO:0007669"/>
    <property type="project" value="UniProtKB-SubCell"/>
</dbReference>
<feature type="region of interest" description="Disordered" evidence="6">
    <location>
        <begin position="1030"/>
        <end position="1083"/>
    </location>
</feature>
<dbReference type="PANTHER" id="PTHR24324:SF9">
    <property type="entry name" value="HOMEOBOX DOMAIN-CONTAINING PROTEIN"/>
    <property type="match status" value="1"/>
</dbReference>
<evidence type="ECO:0000256" key="5">
    <source>
        <dbReference type="RuleBase" id="RU000682"/>
    </source>
</evidence>
<dbReference type="SUPFAM" id="SSF46689">
    <property type="entry name" value="Homeodomain-like"/>
    <property type="match status" value="1"/>
</dbReference>
<dbReference type="PANTHER" id="PTHR24324">
    <property type="entry name" value="HOMEOBOX PROTEIN HHEX"/>
    <property type="match status" value="1"/>
</dbReference>
<evidence type="ECO:0000259" key="7">
    <source>
        <dbReference type="PROSITE" id="PS50071"/>
    </source>
</evidence>
<comment type="subcellular location">
    <subcellularLocation>
        <location evidence="4 5">Nucleus</location>
    </subcellularLocation>
</comment>